<evidence type="ECO:0000256" key="1">
    <source>
        <dbReference type="SAM" id="Phobius"/>
    </source>
</evidence>
<proteinExistence type="predicted"/>
<dbReference type="PATRIC" id="fig|261654.4.peg.5455"/>
<protein>
    <recommendedName>
        <fullName evidence="4">PknH-like extracellular domain-containing protein</fullName>
    </recommendedName>
</protein>
<name>A0A1A9A6Y1_9ACTN</name>
<dbReference type="OrthoDB" id="3402398at2"/>
<keyword evidence="1" id="KW-0812">Transmembrane</keyword>
<evidence type="ECO:0008006" key="4">
    <source>
        <dbReference type="Google" id="ProtNLM"/>
    </source>
</evidence>
<organism evidence="2 3">
    <name type="scientific">Micromonospora auratinigra</name>
    <dbReference type="NCBI Taxonomy" id="261654"/>
    <lineage>
        <taxon>Bacteria</taxon>
        <taxon>Bacillati</taxon>
        <taxon>Actinomycetota</taxon>
        <taxon>Actinomycetes</taxon>
        <taxon>Micromonosporales</taxon>
        <taxon>Micromonosporaceae</taxon>
        <taxon>Micromonospora</taxon>
    </lineage>
</organism>
<feature type="transmembrane region" description="Helical" evidence="1">
    <location>
        <begin position="40"/>
        <end position="60"/>
    </location>
</feature>
<evidence type="ECO:0000313" key="2">
    <source>
        <dbReference type="EMBL" id="SBT51873.1"/>
    </source>
</evidence>
<dbReference type="STRING" id="261654.GA0070611_5384"/>
<dbReference type="Proteomes" id="UP000199385">
    <property type="component" value="Chromosome I"/>
</dbReference>
<gene>
    <name evidence="2" type="ORF">GA0070611_5384</name>
</gene>
<sequence>MRDQDLSFVELVRRDLQSVRWSEAAELRARARRRSRRRTVGAAAAVFVLLSGSAVAAAGLPGSGGRPAVGPAAYPPGRAEIPLDALLQAEDLAGGVSAPYTEAGLGEPIVLDPEWTRCLEARKVRPIWERSRYSRSQSVWALKSRELRLVQDVYRVDPGQAQSFAAGIDRRIRPCLDWQDVQSGPVLTGPTVGELAELAVNHRWEVVARNFAGDDAVLIRHTAGETRREGTGEVLAAPPMPQTVVVVRVEDLVTVFQLSGAGSDWQLERLAVAAARRLCVAANPGC</sequence>
<keyword evidence="1" id="KW-0472">Membrane</keyword>
<keyword evidence="3" id="KW-1185">Reference proteome</keyword>
<reference evidence="3" key="1">
    <citation type="submission" date="2016-06" db="EMBL/GenBank/DDBJ databases">
        <authorList>
            <person name="Varghese N."/>
            <person name="Submissions Spin"/>
        </authorList>
    </citation>
    <scope>NUCLEOTIDE SEQUENCE [LARGE SCALE GENOMIC DNA]</scope>
    <source>
        <strain evidence="3">DSM 44815</strain>
    </source>
</reference>
<dbReference type="EMBL" id="LT594323">
    <property type="protein sequence ID" value="SBT51873.1"/>
    <property type="molecule type" value="Genomic_DNA"/>
</dbReference>
<evidence type="ECO:0000313" key="3">
    <source>
        <dbReference type="Proteomes" id="UP000199385"/>
    </source>
</evidence>
<dbReference type="RefSeq" id="WP_091670156.1">
    <property type="nucleotide sequence ID" value="NZ_LT594323.1"/>
</dbReference>
<dbReference type="AlphaFoldDB" id="A0A1A9A6Y1"/>
<accession>A0A1A9A6Y1</accession>
<keyword evidence="1" id="KW-1133">Transmembrane helix</keyword>